<gene>
    <name evidence="1" type="ORF">PYX00_002960</name>
</gene>
<proteinExistence type="predicted"/>
<accession>A0AAW2HZK2</accession>
<reference evidence="1" key="1">
    <citation type="journal article" date="2024" name="Gigascience">
        <title>Chromosome-level genome of the poultry shaft louse Menopon gallinae provides insight into the host-switching and adaptive evolution of parasitic lice.</title>
        <authorList>
            <person name="Xu Y."/>
            <person name="Ma L."/>
            <person name="Liu S."/>
            <person name="Liang Y."/>
            <person name="Liu Q."/>
            <person name="He Z."/>
            <person name="Tian L."/>
            <person name="Duan Y."/>
            <person name="Cai W."/>
            <person name="Li H."/>
            <person name="Song F."/>
        </authorList>
    </citation>
    <scope>NUCLEOTIDE SEQUENCE</scope>
    <source>
        <strain evidence="1">Cailab_2023a</strain>
    </source>
</reference>
<protein>
    <submittedName>
        <fullName evidence="1">Uncharacterized protein</fullName>
    </submittedName>
</protein>
<evidence type="ECO:0000313" key="1">
    <source>
        <dbReference type="EMBL" id="KAL0274948.1"/>
    </source>
</evidence>
<name>A0AAW2HZK2_9NEOP</name>
<dbReference type="AlphaFoldDB" id="A0AAW2HZK2"/>
<dbReference type="EMBL" id="JARGDH010000002">
    <property type="protein sequence ID" value="KAL0274948.1"/>
    <property type="molecule type" value="Genomic_DNA"/>
</dbReference>
<comment type="caution">
    <text evidence="1">The sequence shown here is derived from an EMBL/GenBank/DDBJ whole genome shotgun (WGS) entry which is preliminary data.</text>
</comment>
<organism evidence="1">
    <name type="scientific">Menopon gallinae</name>
    <name type="common">poultry shaft louse</name>
    <dbReference type="NCBI Taxonomy" id="328185"/>
    <lineage>
        <taxon>Eukaryota</taxon>
        <taxon>Metazoa</taxon>
        <taxon>Ecdysozoa</taxon>
        <taxon>Arthropoda</taxon>
        <taxon>Hexapoda</taxon>
        <taxon>Insecta</taxon>
        <taxon>Pterygota</taxon>
        <taxon>Neoptera</taxon>
        <taxon>Paraneoptera</taxon>
        <taxon>Psocodea</taxon>
        <taxon>Troctomorpha</taxon>
        <taxon>Phthiraptera</taxon>
        <taxon>Amblycera</taxon>
        <taxon>Menoponidae</taxon>
        <taxon>Menopon</taxon>
    </lineage>
</organism>
<sequence length="96" mass="10768">MPRSINTESVLDRKRDATEMKIQLLLIAVLLTAAAARPAVEFFSDSATPLPVVKALEANPAVRTEVVGRFADLDVSELVFRPLFVYRLRRQRRVSS</sequence>